<comment type="caution">
    <text evidence="11">The sequence shown here is derived from an EMBL/GenBank/DDBJ whole genome shotgun (WGS) entry which is preliminary data.</text>
</comment>
<keyword evidence="5" id="KW-0460">Magnesium</keyword>
<feature type="domain" description="Reverse transcriptase" evidence="10">
    <location>
        <begin position="49"/>
        <end position="288"/>
    </location>
</feature>
<dbReference type="GO" id="GO:0003964">
    <property type="term" value="F:RNA-directed DNA polymerase activity"/>
    <property type="evidence" value="ECO:0007669"/>
    <property type="project" value="UniProtKB-KW"/>
</dbReference>
<dbReference type="EC" id="2.7.7.49" evidence="1"/>
<dbReference type="PANTHER" id="PTHR34047">
    <property type="entry name" value="NUCLEAR INTRON MATURASE 1, MITOCHONDRIAL-RELATED"/>
    <property type="match status" value="1"/>
</dbReference>
<evidence type="ECO:0000313" key="12">
    <source>
        <dbReference type="Proteomes" id="UP000589373"/>
    </source>
</evidence>
<comment type="similarity">
    <text evidence="8">Belongs to the bacterial reverse transcriptase family.</text>
</comment>
<dbReference type="CDD" id="cd01651">
    <property type="entry name" value="RT_G2_intron"/>
    <property type="match status" value="1"/>
</dbReference>
<dbReference type="InterPro" id="IPR043502">
    <property type="entry name" value="DNA/RNA_pol_sf"/>
</dbReference>
<dbReference type="EMBL" id="JAAZCD010000311">
    <property type="protein sequence ID" value="NLD33186.1"/>
    <property type="molecule type" value="Genomic_DNA"/>
</dbReference>
<dbReference type="SUPFAM" id="SSF56672">
    <property type="entry name" value="DNA/RNA polymerases"/>
    <property type="match status" value="1"/>
</dbReference>
<accession>A0A847D8S5</accession>
<organism evidence="11 12">
    <name type="scientific">Trichococcus flocculiformis</name>
    <dbReference type="NCBI Taxonomy" id="82803"/>
    <lineage>
        <taxon>Bacteria</taxon>
        <taxon>Bacillati</taxon>
        <taxon>Bacillota</taxon>
        <taxon>Bacilli</taxon>
        <taxon>Lactobacillales</taxon>
        <taxon>Carnobacteriaceae</taxon>
        <taxon>Trichococcus</taxon>
    </lineage>
</organism>
<proteinExistence type="inferred from homology"/>
<evidence type="ECO:0000259" key="10">
    <source>
        <dbReference type="PROSITE" id="PS50878"/>
    </source>
</evidence>
<dbReference type="Proteomes" id="UP000589373">
    <property type="component" value="Unassembled WGS sequence"/>
</dbReference>
<evidence type="ECO:0000256" key="7">
    <source>
        <dbReference type="ARBA" id="ARBA00023118"/>
    </source>
</evidence>
<sequence>MSGTKPYCIEKQVVYEAYLMVKRNKGSYGVDEISIQEFDKDWQNNLYRIWNRMSSGSYFPMAVKRVEIPKGDGKMRPLGIPTVSDRIAQTVVKMYIEPRLEKIFSKSSYGYRPNRSALDAVRKAKDNCFKYSFVVDIDIKGFFDNIDHDLLMKAVSKHVSEKWILLYIERWLKAPVQKPNGEIEANTKGTPQGGVISPLLANLFLHYVMDVWLEKNHPGVPFERYADDAVLHCWSESHAKKVLAELDERFRACKLELNLDKTKLVYCKNKQRKGSYKEVSFSFLGYDFKPRACRGKSGTKEIWFLPAIGKKAKKRFTQKLRNLNISRNTLRSIEDLAKLLNPIMRGIINYFGAYYRSELSNLYSQLNLKLKKWALRKYKKRSIMRWLRHLYLTQRDLFVHWKYCKPTYFFG</sequence>
<protein>
    <recommendedName>
        <fullName evidence="1">RNA-directed DNA polymerase</fullName>
        <ecNumber evidence="1">2.7.7.49</ecNumber>
    </recommendedName>
</protein>
<dbReference type="RefSeq" id="WP_276648758.1">
    <property type="nucleotide sequence ID" value="NZ_JAAZCD010000311.1"/>
</dbReference>
<dbReference type="GO" id="GO:0003723">
    <property type="term" value="F:RNA binding"/>
    <property type="evidence" value="ECO:0007669"/>
    <property type="project" value="InterPro"/>
</dbReference>
<evidence type="ECO:0000256" key="5">
    <source>
        <dbReference type="ARBA" id="ARBA00022842"/>
    </source>
</evidence>
<dbReference type="Pfam" id="PF00078">
    <property type="entry name" value="RVT_1"/>
    <property type="match status" value="1"/>
</dbReference>
<dbReference type="InterPro" id="IPR013597">
    <property type="entry name" value="Mat_intron_G2"/>
</dbReference>
<keyword evidence="4" id="KW-0479">Metal-binding</keyword>
<evidence type="ECO:0000256" key="4">
    <source>
        <dbReference type="ARBA" id="ARBA00022723"/>
    </source>
</evidence>
<evidence type="ECO:0000256" key="1">
    <source>
        <dbReference type="ARBA" id="ARBA00012493"/>
    </source>
</evidence>
<dbReference type="InterPro" id="IPR001611">
    <property type="entry name" value="Leu-rich_rpt"/>
</dbReference>
<dbReference type="InterPro" id="IPR051083">
    <property type="entry name" value="GrpII_Intron_Splice-Mob/Def"/>
</dbReference>
<dbReference type="AlphaFoldDB" id="A0A847D8S5"/>
<dbReference type="InterPro" id="IPR000477">
    <property type="entry name" value="RT_dom"/>
</dbReference>
<evidence type="ECO:0000256" key="2">
    <source>
        <dbReference type="ARBA" id="ARBA00022679"/>
    </source>
</evidence>
<reference evidence="11 12" key="1">
    <citation type="journal article" date="2020" name="Biotechnol. Biofuels">
        <title>New insights from the biogas microbiome by comprehensive genome-resolved metagenomics of nearly 1600 species originating from multiple anaerobic digesters.</title>
        <authorList>
            <person name="Campanaro S."/>
            <person name="Treu L."/>
            <person name="Rodriguez-R L.M."/>
            <person name="Kovalovszki A."/>
            <person name="Ziels R.M."/>
            <person name="Maus I."/>
            <person name="Zhu X."/>
            <person name="Kougias P.G."/>
            <person name="Basile A."/>
            <person name="Luo G."/>
            <person name="Schluter A."/>
            <person name="Konstantinidis K.T."/>
            <person name="Angelidaki I."/>
        </authorList>
    </citation>
    <scope>NUCLEOTIDE SEQUENCE [LARGE SCALE GENOMIC DNA]</scope>
    <source>
        <strain evidence="11">AS07pgkLD_105</strain>
    </source>
</reference>
<evidence type="ECO:0000256" key="6">
    <source>
        <dbReference type="ARBA" id="ARBA00022918"/>
    </source>
</evidence>
<keyword evidence="3 11" id="KW-0548">Nucleotidyltransferase</keyword>
<evidence type="ECO:0000256" key="9">
    <source>
        <dbReference type="ARBA" id="ARBA00048173"/>
    </source>
</evidence>
<dbReference type="InterPro" id="IPR000123">
    <property type="entry name" value="Reverse_transcriptase_msDNA"/>
</dbReference>
<keyword evidence="2 11" id="KW-0808">Transferase</keyword>
<keyword evidence="6 11" id="KW-0695">RNA-directed DNA polymerase</keyword>
<dbReference type="GO" id="GO:0046872">
    <property type="term" value="F:metal ion binding"/>
    <property type="evidence" value="ECO:0007669"/>
    <property type="project" value="UniProtKB-KW"/>
</dbReference>
<dbReference type="GO" id="GO:0051607">
    <property type="term" value="P:defense response to virus"/>
    <property type="evidence" value="ECO:0007669"/>
    <property type="project" value="UniProtKB-KW"/>
</dbReference>
<dbReference type="InterPro" id="IPR030931">
    <property type="entry name" value="Group_II_RT_mat"/>
</dbReference>
<comment type="catalytic activity">
    <reaction evidence="9">
        <text>DNA(n) + a 2'-deoxyribonucleoside 5'-triphosphate = DNA(n+1) + diphosphate</text>
        <dbReference type="Rhea" id="RHEA:22508"/>
        <dbReference type="Rhea" id="RHEA-COMP:17339"/>
        <dbReference type="Rhea" id="RHEA-COMP:17340"/>
        <dbReference type="ChEBI" id="CHEBI:33019"/>
        <dbReference type="ChEBI" id="CHEBI:61560"/>
        <dbReference type="ChEBI" id="CHEBI:173112"/>
        <dbReference type="EC" id="2.7.7.49"/>
    </reaction>
</comment>
<dbReference type="PROSITE" id="PS51450">
    <property type="entry name" value="LRR"/>
    <property type="match status" value="1"/>
</dbReference>
<gene>
    <name evidence="11" type="primary">ltrA</name>
    <name evidence="11" type="ORF">GX662_13180</name>
</gene>
<dbReference type="PRINTS" id="PR00866">
    <property type="entry name" value="RNADNAPOLMS"/>
</dbReference>
<keyword evidence="7" id="KW-0051">Antiviral defense</keyword>
<dbReference type="NCBIfam" id="TIGR04416">
    <property type="entry name" value="group_II_RT_mat"/>
    <property type="match status" value="1"/>
</dbReference>
<evidence type="ECO:0000256" key="3">
    <source>
        <dbReference type="ARBA" id="ARBA00022695"/>
    </source>
</evidence>
<dbReference type="Pfam" id="PF08388">
    <property type="entry name" value="GIIM"/>
    <property type="match status" value="1"/>
</dbReference>
<dbReference type="PROSITE" id="PS50878">
    <property type="entry name" value="RT_POL"/>
    <property type="match status" value="1"/>
</dbReference>
<evidence type="ECO:0000313" key="11">
    <source>
        <dbReference type="EMBL" id="NLD33186.1"/>
    </source>
</evidence>
<dbReference type="PANTHER" id="PTHR34047:SF3">
    <property type="entry name" value="BLR2052 PROTEIN"/>
    <property type="match status" value="1"/>
</dbReference>
<name>A0A847D8S5_9LACT</name>
<evidence type="ECO:0000256" key="8">
    <source>
        <dbReference type="ARBA" id="ARBA00034120"/>
    </source>
</evidence>